<evidence type="ECO:0000256" key="2">
    <source>
        <dbReference type="ARBA" id="ARBA00022692"/>
    </source>
</evidence>
<dbReference type="GO" id="GO:0008233">
    <property type="term" value="F:peptidase activity"/>
    <property type="evidence" value="ECO:0007669"/>
    <property type="project" value="UniProtKB-KW"/>
</dbReference>
<evidence type="ECO:0000259" key="6">
    <source>
        <dbReference type="Pfam" id="PF01957"/>
    </source>
</evidence>
<dbReference type="GO" id="GO:0005886">
    <property type="term" value="C:plasma membrane"/>
    <property type="evidence" value="ECO:0007669"/>
    <property type="project" value="TreeGrafter"/>
</dbReference>
<dbReference type="GO" id="GO:0006508">
    <property type="term" value="P:proteolysis"/>
    <property type="evidence" value="ECO:0007669"/>
    <property type="project" value="UniProtKB-KW"/>
</dbReference>
<keyword evidence="7" id="KW-0645">Protease</keyword>
<dbReference type="InterPro" id="IPR012340">
    <property type="entry name" value="NA-bd_OB-fold"/>
</dbReference>
<dbReference type="Gene3D" id="2.40.50.140">
    <property type="entry name" value="Nucleic acid-binding proteins"/>
    <property type="match status" value="1"/>
</dbReference>
<organism evidence="7">
    <name type="scientific">hydrothermal vent metagenome</name>
    <dbReference type="NCBI Taxonomy" id="652676"/>
    <lineage>
        <taxon>unclassified sequences</taxon>
        <taxon>metagenomes</taxon>
        <taxon>ecological metagenomes</taxon>
    </lineage>
</organism>
<keyword evidence="4 5" id="KW-0472">Membrane</keyword>
<dbReference type="SUPFAM" id="SSF141322">
    <property type="entry name" value="NfeD domain-like"/>
    <property type="match status" value="1"/>
</dbReference>
<sequence>MEQVFSELTFWHWLALGLILFGIEMMSGTFDLLMVSIAAWLTAAFTYFAPDSLSGWQGQMIVFGMAATVLVILGRTVLSGIRKTLPEHPTLNRRMASLVGQRGLAMGDFISGTGQVRIGDTVWRAEAVEGELVRTGDTVVVEGAKMTTAIVRRVMS</sequence>
<feature type="domain" description="NfeD-like C-terminal" evidence="6">
    <location>
        <begin position="97"/>
        <end position="153"/>
    </location>
</feature>
<reference evidence="7" key="1">
    <citation type="submission" date="2015-10" db="EMBL/GenBank/DDBJ databases">
        <authorList>
            <person name="Gilbert D.G."/>
        </authorList>
    </citation>
    <scope>NUCLEOTIDE SEQUENCE</scope>
</reference>
<keyword evidence="7" id="KW-0378">Hydrolase</keyword>
<dbReference type="EMBL" id="CZQD01000017">
    <property type="protein sequence ID" value="CUS56055.1"/>
    <property type="molecule type" value="Genomic_DNA"/>
</dbReference>
<evidence type="ECO:0000313" key="7">
    <source>
        <dbReference type="EMBL" id="CUS56055.1"/>
    </source>
</evidence>
<protein>
    <submittedName>
        <fullName evidence="7">Activity regulator of membrane protease YbbK</fullName>
    </submittedName>
</protein>
<dbReference type="InterPro" id="IPR052165">
    <property type="entry name" value="Membrane_assoc_protease"/>
</dbReference>
<dbReference type="PANTHER" id="PTHR33507:SF3">
    <property type="entry name" value="INNER MEMBRANE PROTEIN YBBJ"/>
    <property type="match status" value="1"/>
</dbReference>
<dbReference type="AlphaFoldDB" id="A0A160TX31"/>
<evidence type="ECO:0000256" key="1">
    <source>
        <dbReference type="ARBA" id="ARBA00004141"/>
    </source>
</evidence>
<dbReference type="Pfam" id="PF01957">
    <property type="entry name" value="NfeD"/>
    <property type="match status" value="1"/>
</dbReference>
<keyword evidence="2 5" id="KW-0812">Transmembrane</keyword>
<evidence type="ECO:0000256" key="5">
    <source>
        <dbReference type="SAM" id="Phobius"/>
    </source>
</evidence>
<evidence type="ECO:0000256" key="4">
    <source>
        <dbReference type="ARBA" id="ARBA00023136"/>
    </source>
</evidence>
<name>A0A160TX31_9ZZZZ</name>
<dbReference type="InterPro" id="IPR002810">
    <property type="entry name" value="NfeD-like_C"/>
</dbReference>
<accession>A0A160TX31</accession>
<proteinExistence type="predicted"/>
<comment type="subcellular location">
    <subcellularLocation>
        <location evidence="1">Membrane</location>
        <topology evidence="1">Multi-pass membrane protein</topology>
    </subcellularLocation>
</comment>
<feature type="transmembrane region" description="Helical" evidence="5">
    <location>
        <begin position="60"/>
        <end position="78"/>
    </location>
</feature>
<gene>
    <name evidence="7" type="ORF">MGWOODY_Hyp58</name>
</gene>
<evidence type="ECO:0000256" key="3">
    <source>
        <dbReference type="ARBA" id="ARBA00022989"/>
    </source>
</evidence>
<keyword evidence="3 5" id="KW-1133">Transmembrane helix</keyword>
<dbReference type="PANTHER" id="PTHR33507">
    <property type="entry name" value="INNER MEMBRANE PROTEIN YBBJ"/>
    <property type="match status" value="1"/>
</dbReference>